<dbReference type="RefSeq" id="WP_228415791.1">
    <property type="nucleotide sequence ID" value="NZ_CP081135.1"/>
</dbReference>
<organism evidence="1 2">
    <name type="scientific">Terrisporobacter hibernicus</name>
    <dbReference type="NCBI Taxonomy" id="2813371"/>
    <lineage>
        <taxon>Bacteria</taxon>
        <taxon>Bacillati</taxon>
        <taxon>Bacillota</taxon>
        <taxon>Clostridia</taxon>
        <taxon>Peptostreptococcales</taxon>
        <taxon>Peptostreptococcaceae</taxon>
        <taxon>Terrisporobacter</taxon>
    </lineage>
</organism>
<proteinExistence type="predicted"/>
<keyword evidence="2" id="KW-1185">Reference proteome</keyword>
<reference evidence="1 2" key="1">
    <citation type="journal article" date="2023" name="Int. J. Syst. Evol. Microbiol.">
        <title>Terrisporobacter hibernicus sp. nov., isolated from bovine faeces in Northern Ireland.</title>
        <authorList>
            <person name="Mitchell M."/>
            <person name="Nguyen S.V."/>
            <person name="Connor M."/>
            <person name="Fairley D.J."/>
            <person name="Donoghue O."/>
            <person name="Marshall H."/>
            <person name="Koolman L."/>
            <person name="McMullan G."/>
            <person name="Schaffer K.E."/>
            <person name="McGrath J.W."/>
            <person name="Fanning S."/>
        </authorList>
    </citation>
    <scope>NUCLEOTIDE SEQUENCE [LARGE SCALE GENOMIC DNA]</scope>
    <source>
        <strain evidence="1 2">MCA3</strain>
    </source>
</reference>
<dbReference type="EMBL" id="CP081135">
    <property type="protein sequence ID" value="UEL47340.1"/>
    <property type="molecule type" value="Genomic_DNA"/>
</dbReference>
<dbReference type="Proteomes" id="UP001198983">
    <property type="component" value="Chromosome"/>
</dbReference>
<dbReference type="AlphaFoldDB" id="A0AAX2ZG54"/>
<protein>
    <recommendedName>
        <fullName evidence="3">NTP pyrophosphohydrolase MazG putative catalytic core domain-containing protein</fullName>
    </recommendedName>
</protein>
<sequence length="104" mass="12397">MEYLIKHLDHTDRRIKKIAIHYGYDVESIKLVEEMSELTQAICKHRESKDKAKTLNNIKGEMADVYVVLEQMKYLLNISDEDIEELKEFKINRQLIRMKTEGKK</sequence>
<evidence type="ECO:0008006" key="3">
    <source>
        <dbReference type="Google" id="ProtNLM"/>
    </source>
</evidence>
<dbReference type="KEGG" id="tem:JW646_17170"/>
<evidence type="ECO:0000313" key="2">
    <source>
        <dbReference type="Proteomes" id="UP001198983"/>
    </source>
</evidence>
<dbReference type="CDD" id="cd11539">
    <property type="entry name" value="NTP-PPase_u2"/>
    <property type="match status" value="1"/>
</dbReference>
<gene>
    <name evidence="1" type="ORF">JW646_17170</name>
</gene>
<accession>A0AAX2ZG54</accession>
<evidence type="ECO:0000313" key="1">
    <source>
        <dbReference type="EMBL" id="UEL47340.1"/>
    </source>
</evidence>
<dbReference type="SUPFAM" id="SSF101386">
    <property type="entry name" value="all-alpha NTP pyrophosphatases"/>
    <property type="match status" value="1"/>
</dbReference>
<name>A0AAX2ZG54_9FIRM</name>
<dbReference type="Gene3D" id="1.10.287.1080">
    <property type="entry name" value="MazG-like"/>
    <property type="match status" value="1"/>
</dbReference>